<dbReference type="AlphaFoldDB" id="M2T6G2"/>
<dbReference type="RefSeq" id="XP_007699876.1">
    <property type="nucleotide sequence ID" value="XM_007701686.1"/>
</dbReference>
<dbReference type="GeneID" id="19138904"/>
<evidence type="ECO:0000313" key="2">
    <source>
        <dbReference type="EMBL" id="EMD64552.1"/>
    </source>
</evidence>
<name>M2T6G2_COCSN</name>
<dbReference type="HOGENOM" id="CLU_3106215_0_0_1"/>
<gene>
    <name evidence="2" type="ORF">COCSADRAFT_37121</name>
</gene>
<reference evidence="3" key="2">
    <citation type="journal article" date="2013" name="PLoS Genet.">
        <title>Comparative genome structure, secondary metabolite, and effector coding capacity across Cochliobolus pathogens.</title>
        <authorList>
            <person name="Condon B.J."/>
            <person name="Leng Y."/>
            <person name="Wu D."/>
            <person name="Bushley K.E."/>
            <person name="Ohm R.A."/>
            <person name="Otillar R."/>
            <person name="Martin J."/>
            <person name="Schackwitz W."/>
            <person name="Grimwood J."/>
            <person name="MohdZainudin N."/>
            <person name="Xue C."/>
            <person name="Wang R."/>
            <person name="Manning V.A."/>
            <person name="Dhillon B."/>
            <person name="Tu Z.J."/>
            <person name="Steffenson B.J."/>
            <person name="Salamov A."/>
            <person name="Sun H."/>
            <person name="Lowry S."/>
            <person name="LaButti K."/>
            <person name="Han J."/>
            <person name="Copeland A."/>
            <person name="Lindquist E."/>
            <person name="Barry K."/>
            <person name="Schmutz J."/>
            <person name="Baker S.E."/>
            <person name="Ciuffetti L.M."/>
            <person name="Grigoriev I.V."/>
            <person name="Zhong S."/>
            <person name="Turgeon B.G."/>
        </authorList>
    </citation>
    <scope>NUCLEOTIDE SEQUENCE [LARGE SCALE GENOMIC DNA]</scope>
    <source>
        <strain evidence="3">ND90Pr / ATCC 201652</strain>
    </source>
</reference>
<dbReference type="EMBL" id="KB445643">
    <property type="protein sequence ID" value="EMD64552.1"/>
    <property type="molecule type" value="Genomic_DNA"/>
</dbReference>
<reference evidence="2 3" key="1">
    <citation type="journal article" date="2012" name="PLoS Pathog.">
        <title>Diverse lifestyles and strategies of plant pathogenesis encoded in the genomes of eighteen Dothideomycetes fungi.</title>
        <authorList>
            <person name="Ohm R.A."/>
            <person name="Feau N."/>
            <person name="Henrissat B."/>
            <person name="Schoch C.L."/>
            <person name="Horwitz B.A."/>
            <person name="Barry K.W."/>
            <person name="Condon B.J."/>
            <person name="Copeland A.C."/>
            <person name="Dhillon B."/>
            <person name="Glaser F."/>
            <person name="Hesse C.N."/>
            <person name="Kosti I."/>
            <person name="LaButti K."/>
            <person name="Lindquist E.A."/>
            <person name="Lucas S."/>
            <person name="Salamov A.A."/>
            <person name="Bradshaw R.E."/>
            <person name="Ciuffetti L."/>
            <person name="Hamelin R.C."/>
            <person name="Kema G.H.J."/>
            <person name="Lawrence C."/>
            <person name="Scott J.A."/>
            <person name="Spatafora J.W."/>
            <person name="Turgeon B.G."/>
            <person name="de Wit P.J.G.M."/>
            <person name="Zhong S."/>
            <person name="Goodwin S.B."/>
            <person name="Grigoriev I.V."/>
        </authorList>
    </citation>
    <scope>NUCLEOTIDE SEQUENCE [LARGE SCALE GENOMIC DNA]</scope>
    <source>
        <strain evidence="3">ND90Pr / ATCC 201652</strain>
    </source>
</reference>
<sequence length="51" mass="5670">MRTTTFLMTLVLLTPTVFARCLLIGPGNGQICFLTVSTLLTYYLVRVNCSL</sequence>
<feature type="chain" id="PRO_5004026478" evidence="1">
    <location>
        <begin position="20"/>
        <end position="51"/>
    </location>
</feature>
<feature type="signal peptide" evidence="1">
    <location>
        <begin position="1"/>
        <end position="19"/>
    </location>
</feature>
<keyword evidence="3" id="KW-1185">Reference proteome</keyword>
<accession>M2T6G2</accession>
<dbReference type="Proteomes" id="UP000016934">
    <property type="component" value="Unassembled WGS sequence"/>
</dbReference>
<organism evidence="2 3">
    <name type="scientific">Cochliobolus sativus (strain ND90Pr / ATCC 201652)</name>
    <name type="common">Common root rot and spot blotch fungus</name>
    <name type="synonym">Bipolaris sorokiniana</name>
    <dbReference type="NCBI Taxonomy" id="665912"/>
    <lineage>
        <taxon>Eukaryota</taxon>
        <taxon>Fungi</taxon>
        <taxon>Dikarya</taxon>
        <taxon>Ascomycota</taxon>
        <taxon>Pezizomycotina</taxon>
        <taxon>Dothideomycetes</taxon>
        <taxon>Pleosporomycetidae</taxon>
        <taxon>Pleosporales</taxon>
        <taxon>Pleosporineae</taxon>
        <taxon>Pleosporaceae</taxon>
        <taxon>Bipolaris</taxon>
    </lineage>
</organism>
<evidence type="ECO:0000313" key="3">
    <source>
        <dbReference type="Proteomes" id="UP000016934"/>
    </source>
</evidence>
<dbReference type="KEGG" id="bsc:COCSADRAFT_37121"/>
<keyword evidence="1" id="KW-0732">Signal</keyword>
<evidence type="ECO:0000256" key="1">
    <source>
        <dbReference type="SAM" id="SignalP"/>
    </source>
</evidence>
<proteinExistence type="predicted"/>
<protein>
    <submittedName>
        <fullName evidence="2">Uncharacterized protein</fullName>
    </submittedName>
</protein>